<dbReference type="RefSeq" id="WP_099956718.1">
    <property type="nucleotide sequence ID" value="NZ_CP028843.1"/>
</dbReference>
<dbReference type="Proteomes" id="UP000244755">
    <property type="component" value="Chromosome 1"/>
</dbReference>
<reference evidence="2 3" key="1">
    <citation type="submission" date="2018-04" db="EMBL/GenBank/DDBJ databases">
        <title>Methylobacterium sp. PR1016A genome.</title>
        <authorList>
            <person name="Park W."/>
        </authorList>
    </citation>
    <scope>NUCLEOTIDE SEQUENCE [LARGE SCALE GENOMIC DNA]</scope>
    <source>
        <strain evidence="2 3">PR1016A</strain>
    </source>
</reference>
<dbReference type="Pfam" id="PF13304">
    <property type="entry name" value="AAA_21"/>
    <property type="match status" value="1"/>
</dbReference>
<gene>
    <name evidence="2" type="ORF">DA075_21285</name>
</gene>
<evidence type="ECO:0000313" key="3">
    <source>
        <dbReference type="Proteomes" id="UP000244755"/>
    </source>
</evidence>
<dbReference type="PIRSF" id="PIRSF029347">
    <property type="entry name" value="RecF"/>
    <property type="match status" value="1"/>
</dbReference>
<dbReference type="KEGG" id="mee:DA075_21285"/>
<sequence length="397" mass="44408">MRIESMKLTNFKVFNNVELKNIAAYTVFVGANGVGKSSLFDVFGFLRDCLKDNVRAAVARRGGFRDLISRGAVADPAATIGIELKIRMPLAIGSRVVTYALEVGERDGRPIVARESLRYTRYGGGKPYDFLRFSFGEGDAITNEAELTRDEASVHRDHQKLDEPDILAIKGLGQFQRFEAASAFRSLIESWHVSDFRIHAASASPEAGYAEHLSTQGENLSLVTQYLYERHPKIFDGVLEKMAQRVPGIKKVQAEQTLDGRVVLRFSDGAFKDPFSARVVSDGTIKMFAYLMLLHDPKPHPLLCVEEPENQLYPTLLSELSEEFEEYATRGGQVFVSTHSPDFLNMVPLESIFLLSKKDGYTSVRRAADDENLRSLVEQGDRPGALWRQRVIEGIDP</sequence>
<organism evidence="2 3">
    <name type="scientific">Methylobacterium currus</name>
    <dbReference type="NCBI Taxonomy" id="2051553"/>
    <lineage>
        <taxon>Bacteria</taxon>
        <taxon>Pseudomonadati</taxon>
        <taxon>Pseudomonadota</taxon>
        <taxon>Alphaproteobacteria</taxon>
        <taxon>Hyphomicrobiales</taxon>
        <taxon>Methylobacteriaceae</taxon>
        <taxon>Methylobacterium</taxon>
    </lineage>
</organism>
<dbReference type="GO" id="GO:0005524">
    <property type="term" value="F:ATP binding"/>
    <property type="evidence" value="ECO:0007669"/>
    <property type="project" value="InterPro"/>
</dbReference>
<dbReference type="SUPFAM" id="SSF52540">
    <property type="entry name" value="P-loop containing nucleoside triphosphate hydrolases"/>
    <property type="match status" value="1"/>
</dbReference>
<dbReference type="Gene3D" id="3.40.50.300">
    <property type="entry name" value="P-loop containing nucleotide triphosphate hydrolases"/>
    <property type="match status" value="1"/>
</dbReference>
<evidence type="ECO:0000259" key="1">
    <source>
        <dbReference type="Pfam" id="PF13304"/>
    </source>
</evidence>
<protein>
    <submittedName>
        <fullName evidence="2">Chromosome segregation protein SMC</fullName>
    </submittedName>
</protein>
<dbReference type="InterPro" id="IPR003959">
    <property type="entry name" value="ATPase_AAA_core"/>
</dbReference>
<dbReference type="EMBL" id="CP028843">
    <property type="protein sequence ID" value="AWB25009.1"/>
    <property type="molecule type" value="Genomic_DNA"/>
</dbReference>
<accession>A0A2R4WTZ7</accession>
<feature type="domain" description="ATPase AAA-type core" evidence="1">
    <location>
        <begin position="26"/>
        <end position="344"/>
    </location>
</feature>
<dbReference type="InterPro" id="IPR027417">
    <property type="entry name" value="P-loop_NTPase"/>
</dbReference>
<name>A0A2R4WTZ7_9HYPH</name>
<dbReference type="PANTHER" id="PTHR40396:SF1">
    <property type="entry name" value="ATPASE AAA-TYPE CORE DOMAIN-CONTAINING PROTEIN"/>
    <property type="match status" value="1"/>
</dbReference>
<dbReference type="PANTHER" id="PTHR40396">
    <property type="entry name" value="ATPASE-LIKE PROTEIN"/>
    <property type="match status" value="1"/>
</dbReference>
<dbReference type="OrthoDB" id="7596665at2"/>
<evidence type="ECO:0000313" key="2">
    <source>
        <dbReference type="EMBL" id="AWB25009.1"/>
    </source>
</evidence>
<dbReference type="AlphaFoldDB" id="A0A2R4WTZ7"/>
<dbReference type="GO" id="GO:0016887">
    <property type="term" value="F:ATP hydrolysis activity"/>
    <property type="evidence" value="ECO:0007669"/>
    <property type="project" value="InterPro"/>
</dbReference>
<keyword evidence="3" id="KW-1185">Reference proteome</keyword>
<dbReference type="InterPro" id="IPR014555">
    <property type="entry name" value="RecF-like"/>
</dbReference>
<proteinExistence type="predicted"/>